<dbReference type="Gene3D" id="3.30.450.40">
    <property type="match status" value="1"/>
</dbReference>
<dbReference type="EMBL" id="CP031165">
    <property type="protein sequence ID" value="AXV06246.1"/>
    <property type="molecule type" value="Genomic_DNA"/>
</dbReference>
<dbReference type="PANTHER" id="PTHR43081">
    <property type="entry name" value="ADENYLATE CYCLASE, TERMINAL-DIFFERENTIATION SPECIFIC-RELATED"/>
    <property type="match status" value="1"/>
</dbReference>
<dbReference type="PANTHER" id="PTHR43081:SF1">
    <property type="entry name" value="ADENYLATE CYCLASE, TERMINAL-DIFFERENTIATION SPECIFIC"/>
    <property type="match status" value="1"/>
</dbReference>
<evidence type="ECO:0000313" key="4">
    <source>
        <dbReference type="Proteomes" id="UP000264006"/>
    </source>
</evidence>
<dbReference type="RefSeq" id="WP_164710124.1">
    <property type="nucleotide sequence ID" value="NZ_CP031165.1"/>
</dbReference>
<dbReference type="GO" id="GO:0035556">
    <property type="term" value="P:intracellular signal transduction"/>
    <property type="evidence" value="ECO:0007669"/>
    <property type="project" value="InterPro"/>
</dbReference>
<dbReference type="InterPro" id="IPR029016">
    <property type="entry name" value="GAF-like_dom_sf"/>
</dbReference>
<feature type="domain" description="Guanylate cyclase" evidence="2">
    <location>
        <begin position="157"/>
        <end position="285"/>
    </location>
</feature>
<dbReference type="SUPFAM" id="SSF55781">
    <property type="entry name" value="GAF domain-like"/>
    <property type="match status" value="1"/>
</dbReference>
<sequence length="363" mass="37863">MASSPEAAAFDASVVRSIGALAEIAVGCALLIDGVVHFVSDEVPLTDVTWTLLSSALRSGATARQDTGAGAEMVVPLVADEETVGFVVARRHDGAFSSAEAALLRLMADAAAEAGVRGRAEHELTDLFSDYLSRDVAVQLLEDPEGGALGGRTMDVSVLFADLQGFTSLSEQIPPADVVDLLNRYFALVVPAITENGGAVSAFIGDAIMALFGAPIPHPEHPLLAARAAIALQDAVNGMIAAEPQMPKLRVGVATGPATVGSIGSPRRRVFTAIGDTVNLASRLESSAAPGTVSISAETYAVVRTFTHTERLDPIRLKGKAEPVLSYRLDGIRDNSDRLVGTGTVATPLSVLRQLPPKRDRPV</sequence>
<evidence type="ECO:0000259" key="2">
    <source>
        <dbReference type="PROSITE" id="PS50125"/>
    </source>
</evidence>
<dbReference type="PROSITE" id="PS50125">
    <property type="entry name" value="GUANYLATE_CYCLASE_2"/>
    <property type="match status" value="1"/>
</dbReference>
<dbReference type="Pfam" id="PF00211">
    <property type="entry name" value="Guanylate_cyc"/>
    <property type="match status" value="1"/>
</dbReference>
<dbReference type="SMART" id="SM00044">
    <property type="entry name" value="CYCc"/>
    <property type="match status" value="1"/>
</dbReference>
<evidence type="ECO:0000256" key="1">
    <source>
        <dbReference type="ARBA" id="ARBA00005381"/>
    </source>
</evidence>
<organism evidence="3 4">
    <name type="scientific">Euzebya pacifica</name>
    <dbReference type="NCBI Taxonomy" id="1608957"/>
    <lineage>
        <taxon>Bacteria</taxon>
        <taxon>Bacillati</taxon>
        <taxon>Actinomycetota</taxon>
        <taxon>Nitriliruptoria</taxon>
        <taxon>Euzebyales</taxon>
    </lineage>
</organism>
<dbReference type="AlphaFoldDB" id="A0A346XVJ9"/>
<name>A0A346XVJ9_9ACTN</name>
<comment type="similarity">
    <text evidence="1">Belongs to the adenylyl cyclase class-3 family.</text>
</comment>
<dbReference type="KEGG" id="euz:DVS28_a1553"/>
<dbReference type="InterPro" id="IPR001054">
    <property type="entry name" value="A/G_cyclase"/>
</dbReference>
<accession>A0A346XVJ9</accession>
<dbReference type="GO" id="GO:0006171">
    <property type="term" value="P:cAMP biosynthetic process"/>
    <property type="evidence" value="ECO:0007669"/>
    <property type="project" value="TreeGrafter"/>
</dbReference>
<reference evidence="3 4" key="1">
    <citation type="submission" date="2018-09" db="EMBL/GenBank/DDBJ databases">
        <title>Complete genome sequence of Euzebya sp. DY32-46 isolated from seawater of Pacific Ocean.</title>
        <authorList>
            <person name="Xu L."/>
            <person name="Wu Y.-H."/>
            <person name="Xu X.-W."/>
        </authorList>
    </citation>
    <scope>NUCLEOTIDE SEQUENCE [LARGE SCALE GENOMIC DNA]</scope>
    <source>
        <strain evidence="3 4">DY32-46</strain>
    </source>
</reference>
<protein>
    <submittedName>
        <fullName evidence="3">Adenylate cyclase</fullName>
    </submittedName>
</protein>
<keyword evidence="4" id="KW-1185">Reference proteome</keyword>
<dbReference type="InterPro" id="IPR029787">
    <property type="entry name" value="Nucleotide_cyclase"/>
</dbReference>
<dbReference type="CDD" id="cd07302">
    <property type="entry name" value="CHD"/>
    <property type="match status" value="1"/>
</dbReference>
<dbReference type="SUPFAM" id="SSF55073">
    <property type="entry name" value="Nucleotide cyclase"/>
    <property type="match status" value="1"/>
</dbReference>
<dbReference type="Gene3D" id="3.30.70.1230">
    <property type="entry name" value="Nucleotide cyclase"/>
    <property type="match status" value="1"/>
</dbReference>
<proteinExistence type="inferred from homology"/>
<dbReference type="InterPro" id="IPR050697">
    <property type="entry name" value="Adenylyl/Guanylyl_Cyclase_3/4"/>
</dbReference>
<dbReference type="Proteomes" id="UP000264006">
    <property type="component" value="Chromosome"/>
</dbReference>
<dbReference type="GO" id="GO:0004016">
    <property type="term" value="F:adenylate cyclase activity"/>
    <property type="evidence" value="ECO:0007669"/>
    <property type="project" value="UniProtKB-ARBA"/>
</dbReference>
<evidence type="ECO:0000313" key="3">
    <source>
        <dbReference type="EMBL" id="AXV06246.1"/>
    </source>
</evidence>
<gene>
    <name evidence="3" type="ORF">DVS28_a1553</name>
</gene>